<feature type="transmembrane region" description="Helical" evidence="8">
    <location>
        <begin position="235"/>
        <end position="261"/>
    </location>
</feature>
<evidence type="ECO:0000313" key="12">
    <source>
        <dbReference type="Proteomes" id="UP000249341"/>
    </source>
</evidence>
<name>A0A327Z060_9ACTN</name>
<dbReference type="GO" id="GO:0005524">
    <property type="term" value="F:ATP binding"/>
    <property type="evidence" value="ECO:0007669"/>
    <property type="project" value="UniProtKB-KW"/>
</dbReference>
<dbReference type="OrthoDB" id="9806127at2"/>
<keyword evidence="3" id="KW-0547">Nucleotide-binding</keyword>
<dbReference type="GO" id="GO:0034040">
    <property type="term" value="F:ATPase-coupled lipid transmembrane transporter activity"/>
    <property type="evidence" value="ECO:0007669"/>
    <property type="project" value="TreeGrafter"/>
</dbReference>
<dbReference type="InterPro" id="IPR011527">
    <property type="entry name" value="ABC1_TM_dom"/>
</dbReference>
<feature type="domain" description="ABC transmembrane type-1" evidence="10">
    <location>
        <begin position="18"/>
        <end position="300"/>
    </location>
</feature>
<dbReference type="Proteomes" id="UP000249341">
    <property type="component" value="Unassembled WGS sequence"/>
</dbReference>
<dbReference type="InterPro" id="IPR027417">
    <property type="entry name" value="P-loop_NTPase"/>
</dbReference>
<evidence type="ECO:0000256" key="4">
    <source>
        <dbReference type="ARBA" id="ARBA00022840"/>
    </source>
</evidence>
<gene>
    <name evidence="11" type="ORF">B0I29_123144</name>
</gene>
<dbReference type="Gene3D" id="1.20.1560.10">
    <property type="entry name" value="ABC transporter type 1, transmembrane domain"/>
    <property type="match status" value="1"/>
</dbReference>
<dbReference type="GO" id="GO:0016887">
    <property type="term" value="F:ATP hydrolysis activity"/>
    <property type="evidence" value="ECO:0007669"/>
    <property type="project" value="InterPro"/>
</dbReference>
<proteinExistence type="predicted"/>
<comment type="subcellular location">
    <subcellularLocation>
        <location evidence="1">Cell membrane</location>
        <topology evidence="1">Multi-pass membrane protein</topology>
    </subcellularLocation>
</comment>
<dbReference type="PROSITE" id="PS50893">
    <property type="entry name" value="ABC_TRANSPORTER_2"/>
    <property type="match status" value="1"/>
</dbReference>
<evidence type="ECO:0000256" key="2">
    <source>
        <dbReference type="ARBA" id="ARBA00022692"/>
    </source>
</evidence>
<dbReference type="SUPFAM" id="SSF90123">
    <property type="entry name" value="ABC transporter transmembrane region"/>
    <property type="match status" value="1"/>
</dbReference>
<dbReference type="GO" id="GO:0005886">
    <property type="term" value="C:plasma membrane"/>
    <property type="evidence" value="ECO:0007669"/>
    <property type="project" value="UniProtKB-SubCell"/>
</dbReference>
<keyword evidence="6 8" id="KW-0472">Membrane</keyword>
<feature type="region of interest" description="Disordered" evidence="7">
    <location>
        <begin position="317"/>
        <end position="347"/>
    </location>
</feature>
<evidence type="ECO:0000259" key="9">
    <source>
        <dbReference type="PROSITE" id="PS50893"/>
    </source>
</evidence>
<evidence type="ECO:0000256" key="7">
    <source>
        <dbReference type="SAM" id="MobiDB-lite"/>
    </source>
</evidence>
<dbReference type="PANTHER" id="PTHR24221:SF654">
    <property type="entry name" value="ATP-BINDING CASSETTE SUB-FAMILY B MEMBER 6"/>
    <property type="match status" value="1"/>
</dbReference>
<dbReference type="RefSeq" id="WP_111654035.1">
    <property type="nucleotide sequence ID" value="NZ_JACHWI010000003.1"/>
</dbReference>
<dbReference type="PANTHER" id="PTHR24221">
    <property type="entry name" value="ATP-BINDING CASSETTE SUB-FAMILY B"/>
    <property type="match status" value="1"/>
</dbReference>
<evidence type="ECO:0000256" key="5">
    <source>
        <dbReference type="ARBA" id="ARBA00022989"/>
    </source>
</evidence>
<dbReference type="Pfam" id="PF00005">
    <property type="entry name" value="ABC_tran"/>
    <property type="match status" value="1"/>
</dbReference>
<dbReference type="PROSITE" id="PS00211">
    <property type="entry name" value="ABC_TRANSPORTER_1"/>
    <property type="match status" value="1"/>
</dbReference>
<evidence type="ECO:0000256" key="3">
    <source>
        <dbReference type="ARBA" id="ARBA00022741"/>
    </source>
</evidence>
<dbReference type="EMBL" id="QLMJ01000023">
    <property type="protein sequence ID" value="RAK27510.1"/>
    <property type="molecule type" value="Genomic_DNA"/>
</dbReference>
<dbReference type="PROSITE" id="PS50929">
    <property type="entry name" value="ABC_TM1F"/>
    <property type="match status" value="1"/>
</dbReference>
<reference evidence="11 12" key="1">
    <citation type="submission" date="2018-06" db="EMBL/GenBank/DDBJ databases">
        <title>Genomic Encyclopedia of Type Strains, Phase III (KMG-III): the genomes of soil and plant-associated and newly described type strains.</title>
        <authorList>
            <person name="Whitman W."/>
        </authorList>
    </citation>
    <scope>NUCLEOTIDE SEQUENCE [LARGE SCALE GENOMIC DNA]</scope>
    <source>
        <strain evidence="11 12">CGMCC 4.7090</strain>
    </source>
</reference>
<organism evidence="11 12">
    <name type="scientific">Actinoplanes lutulentus</name>
    <dbReference type="NCBI Taxonomy" id="1287878"/>
    <lineage>
        <taxon>Bacteria</taxon>
        <taxon>Bacillati</taxon>
        <taxon>Actinomycetota</taxon>
        <taxon>Actinomycetes</taxon>
        <taxon>Micromonosporales</taxon>
        <taxon>Micromonosporaceae</taxon>
        <taxon>Actinoplanes</taxon>
    </lineage>
</organism>
<dbReference type="GO" id="GO:0140359">
    <property type="term" value="F:ABC-type transporter activity"/>
    <property type="evidence" value="ECO:0007669"/>
    <property type="project" value="InterPro"/>
</dbReference>
<accession>A0A327Z060</accession>
<keyword evidence="5 8" id="KW-1133">Transmembrane helix</keyword>
<dbReference type="InterPro" id="IPR039421">
    <property type="entry name" value="Type_1_exporter"/>
</dbReference>
<evidence type="ECO:0000256" key="8">
    <source>
        <dbReference type="SAM" id="Phobius"/>
    </source>
</evidence>
<dbReference type="Gene3D" id="3.40.50.300">
    <property type="entry name" value="P-loop containing nucleotide triphosphate hydrolases"/>
    <property type="match status" value="1"/>
</dbReference>
<dbReference type="InterPro" id="IPR017871">
    <property type="entry name" value="ABC_transporter-like_CS"/>
</dbReference>
<dbReference type="AlphaFoldDB" id="A0A327Z060"/>
<feature type="transmembrane region" description="Helical" evidence="8">
    <location>
        <begin position="50"/>
        <end position="70"/>
    </location>
</feature>
<feature type="domain" description="ABC transporter" evidence="9">
    <location>
        <begin position="400"/>
        <end position="606"/>
    </location>
</feature>
<dbReference type="InterPro" id="IPR003439">
    <property type="entry name" value="ABC_transporter-like_ATP-bd"/>
</dbReference>
<sequence length="610" mass="63427">MTLSAYQIIRPAAGRLGLALLAGAGAASAAIALTACSAWLISRAALHPPVLHLMVAIVAVRACGLSRGVLRYLERLIGHDAAFRILGDVRVRLYTRLERLAPAGLADFRRADLAQRLASDVDAVLDLITRVVLPYAVALVAGLASVLVVGALVPVAGMTLAAGLLTVAIGVPLLQRAATRRADGRLAPLRGELTTEVVDLLHGLPDLSLYGAVGSRLDRIAVVDGRLTGAGRRSAFVAGTSAAVTALSSGFCVVVGLVAGAAAVRAGELPGELLAVVVLTPLAVFEVAGPLPVAAQVFASARASVGRLREVWETPDPLTEAHGETPSRVTEAHGVPPSRVTGAHGVTPSPVTGAHGVTSSPRVEFGCGADLGSTRAGGNPGVCRVGVRSAPEVDTVVPEVRVDGVTAGWVAERTAVRDVDLVLRPGARVALVGPSGSGKSTVAALLVRFLDPREGRVTLDGVDARNIPADRVRQIVGYLPEDAYLFDTTIGDNLRIARPGATEAELRAALRSARLLDWVETLPDGLRTLVGEHGMSLSGGQRRRLALARLLLTDARVLIFDEPTEHLDDETAAALTRDLLTAAGDRTVLLITHRTDDLTGLDVVHLRPAT</sequence>
<dbReference type="SMART" id="SM00382">
    <property type="entry name" value="AAA"/>
    <property type="match status" value="1"/>
</dbReference>
<evidence type="ECO:0000256" key="6">
    <source>
        <dbReference type="ARBA" id="ARBA00023136"/>
    </source>
</evidence>
<keyword evidence="2 8" id="KW-0812">Transmembrane</keyword>
<dbReference type="InterPro" id="IPR003593">
    <property type="entry name" value="AAA+_ATPase"/>
</dbReference>
<keyword evidence="4 11" id="KW-0067">ATP-binding</keyword>
<keyword evidence="12" id="KW-1185">Reference proteome</keyword>
<dbReference type="SUPFAM" id="SSF52540">
    <property type="entry name" value="P-loop containing nucleoside triphosphate hydrolases"/>
    <property type="match status" value="1"/>
</dbReference>
<dbReference type="Pfam" id="PF00664">
    <property type="entry name" value="ABC_membrane"/>
    <property type="match status" value="1"/>
</dbReference>
<evidence type="ECO:0000313" key="11">
    <source>
        <dbReference type="EMBL" id="RAK27510.1"/>
    </source>
</evidence>
<dbReference type="InterPro" id="IPR036640">
    <property type="entry name" value="ABC1_TM_sf"/>
</dbReference>
<evidence type="ECO:0000259" key="10">
    <source>
        <dbReference type="PROSITE" id="PS50929"/>
    </source>
</evidence>
<feature type="transmembrane region" description="Helical" evidence="8">
    <location>
        <begin position="132"/>
        <end position="152"/>
    </location>
</feature>
<feature type="transmembrane region" description="Helical" evidence="8">
    <location>
        <begin position="158"/>
        <end position="175"/>
    </location>
</feature>
<evidence type="ECO:0000256" key="1">
    <source>
        <dbReference type="ARBA" id="ARBA00004651"/>
    </source>
</evidence>
<protein>
    <submittedName>
        <fullName evidence="11">ATP-binding cassette subfamily C protein CydC</fullName>
    </submittedName>
</protein>
<comment type="caution">
    <text evidence="11">The sequence shown here is derived from an EMBL/GenBank/DDBJ whole genome shotgun (WGS) entry which is preliminary data.</text>
</comment>